<gene>
    <name evidence="2" type="ORF">CRG98_030395</name>
</gene>
<name>A0A2I0J0J1_PUNGR</name>
<keyword evidence="3" id="KW-1185">Reference proteome</keyword>
<evidence type="ECO:0008006" key="4">
    <source>
        <dbReference type="Google" id="ProtNLM"/>
    </source>
</evidence>
<dbReference type="Proteomes" id="UP000233551">
    <property type="component" value="Unassembled WGS sequence"/>
</dbReference>
<dbReference type="PANTHER" id="PTHR32108">
    <property type="entry name" value="DNA-DIRECTED RNA POLYMERASE SUBUNIT ALPHA"/>
    <property type="match status" value="1"/>
</dbReference>
<feature type="region of interest" description="Disordered" evidence="1">
    <location>
        <begin position="425"/>
        <end position="446"/>
    </location>
</feature>
<evidence type="ECO:0000313" key="2">
    <source>
        <dbReference type="EMBL" id="PKI49206.1"/>
    </source>
</evidence>
<dbReference type="EMBL" id="PGOL01002262">
    <property type="protein sequence ID" value="PKI49206.1"/>
    <property type="molecule type" value="Genomic_DNA"/>
</dbReference>
<sequence>MDRPAPCLRLEAITPPRQDIMRIWRTLRPVDRAFIQGIIGDMVMFTETPMDWIFLRTAIEFWDPEHAVFNFQGTKLAPTIKQYTALIQRPTPTTQGIFVPNPFTTIRSQLSNLLGIPTQEIHQELHQGWDHGIRIAWLSDWTLLRALTPSTASYQRDACHGFLLLVFGTLVFLTFPSRRTAYPIASSGPTPHPRPPQDSCRFWRSTVNRTLAAYIVFTSPSTPPTKSEHSLPHQHTWPGSIHRDRHRRNGPRPSRLPELHLPLLLKPKAPPKRLCAQNYGPSGRNEIGSVASLLTLAQRSRTTGSFRRSKLQLASHRYPIHQRLRMTEEDRVDISEEVNPPIPTHSQPSPAHAPPPPTPAGILPAYSGAPPTHLPPSTSSGAPLPPVSLTSSASDNQARITALEGTVNQMTANMAELLALLRGPNRASSSFTPPPRQGPTVDPTPWVPPTQAPENMDAPAPPTLHTSMAHPFTSPFSPPPAPTTVPLPPVAFLTSNQVLFAPPPVSMPAPAAIYTVPPPMVASPTHFFPEADDEQERRLKRMEETIRALQASDTRPDARYGDCSLFPGMRLPPKFKITEFKTYGGTTDPRHHLRHYRGKMLQYWGYEEFVIHSFQDSLSGSALDWFMSLKAEDIPTWADLSRKFIDQYQYCAEAPPTLLELSTKEMARGQRGINYSHLLAHTSSFSNPIEAGKKLDLGIKLGRMEGPTGKGEESSNKVPATTSSSSGRRGKEVSVNAVNPAQPTPQQYSVNFTTSPTAAPAYFPPPLQHQHHSVYYSAPPGPPPMASQPFDHHYAPSPTSPRPLVSRGSTHLCLPLFLTYIDNSLRAIRSDRYPQARILTRPFRINLNAASIIKDNPLPDHRPSSGPSINMIFVCTSGRDEDVQDNPLLFVIDYTPEEPTVGFVGHKASSTPFVVDVPAREPVEQQFSVMGVTRSGRVYENPAAKDKGKAPATEVAAAPESSPFPSKRVTEEEVEVFVKIIKASDYKVVEQLAKSPAHISLLALLLGSKPHREALLRVLTAAQMNVDLNRVRPSKTAVRAFDGSRREVLDIPNAFSLLLGRPWIHSASAVPSSLHQRLKFIVEEKLITVKGEEDYAIYKETEVPYISVGDDENLPFHSFETISVIRDYGEIGPSRTDRMIGKPAGATISTAWPHTMGGSTGALQFPRYPTSSPDLHTLSGAPLTAFPRTSTTLLLLRQPWLPEDSQVPEIEVSLRRLEDHQITSVEPTEEINVGTEEEPRTLKIGTALDPRATSPDD</sequence>
<feature type="region of interest" description="Disordered" evidence="1">
    <location>
        <begin position="337"/>
        <end position="393"/>
    </location>
</feature>
<protein>
    <recommendedName>
        <fullName evidence="4">Retrotransposon gag domain-containing protein</fullName>
    </recommendedName>
</protein>
<evidence type="ECO:0000256" key="1">
    <source>
        <dbReference type="SAM" id="MobiDB-lite"/>
    </source>
</evidence>
<comment type="caution">
    <text evidence="2">The sequence shown here is derived from an EMBL/GenBank/DDBJ whole genome shotgun (WGS) entry which is preliminary data.</text>
</comment>
<feature type="compositionally biased region" description="Polar residues" evidence="1">
    <location>
        <begin position="716"/>
        <end position="727"/>
    </location>
</feature>
<feature type="compositionally biased region" description="Polar residues" evidence="1">
    <location>
        <begin position="736"/>
        <end position="747"/>
    </location>
</feature>
<reference evidence="2 3" key="1">
    <citation type="submission" date="2017-11" db="EMBL/GenBank/DDBJ databases">
        <title>De-novo sequencing of pomegranate (Punica granatum L.) genome.</title>
        <authorList>
            <person name="Akparov Z."/>
            <person name="Amiraslanov A."/>
            <person name="Hajiyeva S."/>
            <person name="Abbasov M."/>
            <person name="Kaur K."/>
            <person name="Hamwieh A."/>
            <person name="Solovyev V."/>
            <person name="Salamov A."/>
            <person name="Braich B."/>
            <person name="Kosarev P."/>
            <person name="Mahmoud A."/>
            <person name="Hajiyev E."/>
            <person name="Babayeva S."/>
            <person name="Izzatullayeva V."/>
            <person name="Mammadov A."/>
            <person name="Mammadov A."/>
            <person name="Sharifova S."/>
            <person name="Ojaghi J."/>
            <person name="Eynullazada K."/>
            <person name="Bayramov B."/>
            <person name="Abdulazimova A."/>
            <person name="Shahmuradov I."/>
        </authorList>
    </citation>
    <scope>NUCLEOTIDE SEQUENCE [LARGE SCALE GENOMIC DNA]</scope>
    <source>
        <strain evidence="3">cv. AG2017</strain>
        <tissue evidence="2">Leaf</tissue>
    </source>
</reference>
<feature type="region of interest" description="Disordered" evidence="1">
    <location>
        <begin position="701"/>
        <end position="747"/>
    </location>
</feature>
<dbReference type="AlphaFoldDB" id="A0A2I0J0J1"/>
<dbReference type="STRING" id="22663.A0A2I0J0J1"/>
<accession>A0A2I0J0J1</accession>
<feature type="region of interest" description="Disordered" evidence="1">
    <location>
        <begin position="1230"/>
        <end position="1257"/>
    </location>
</feature>
<organism evidence="2 3">
    <name type="scientific">Punica granatum</name>
    <name type="common">Pomegranate</name>
    <dbReference type="NCBI Taxonomy" id="22663"/>
    <lineage>
        <taxon>Eukaryota</taxon>
        <taxon>Viridiplantae</taxon>
        <taxon>Streptophyta</taxon>
        <taxon>Embryophyta</taxon>
        <taxon>Tracheophyta</taxon>
        <taxon>Spermatophyta</taxon>
        <taxon>Magnoliopsida</taxon>
        <taxon>eudicotyledons</taxon>
        <taxon>Gunneridae</taxon>
        <taxon>Pentapetalae</taxon>
        <taxon>rosids</taxon>
        <taxon>malvids</taxon>
        <taxon>Myrtales</taxon>
        <taxon>Lythraceae</taxon>
        <taxon>Punica</taxon>
    </lineage>
</organism>
<dbReference type="PANTHER" id="PTHR32108:SF9">
    <property type="entry name" value="REVERSE TRANSCRIPTASE RNASE H-LIKE DOMAIN-CONTAINING PROTEIN"/>
    <property type="match status" value="1"/>
</dbReference>
<evidence type="ECO:0000313" key="3">
    <source>
        <dbReference type="Proteomes" id="UP000233551"/>
    </source>
</evidence>
<proteinExistence type="predicted"/>
<feature type="region of interest" description="Disordered" evidence="1">
    <location>
        <begin position="222"/>
        <end position="257"/>
    </location>
</feature>
<feature type="region of interest" description="Disordered" evidence="1">
    <location>
        <begin position="941"/>
        <end position="965"/>
    </location>
</feature>